<dbReference type="EMBL" id="BPWL01000005">
    <property type="protein sequence ID" value="GJJ10154.1"/>
    <property type="molecule type" value="Genomic_DNA"/>
</dbReference>
<proteinExistence type="predicted"/>
<protein>
    <submittedName>
        <fullName evidence="2">Uncharacterized protein</fullName>
    </submittedName>
</protein>
<keyword evidence="3" id="KW-1185">Reference proteome</keyword>
<reference evidence="2" key="1">
    <citation type="submission" date="2021-10" db="EMBL/GenBank/DDBJ databases">
        <title>De novo Genome Assembly of Clathrus columnatus (Basidiomycota, Fungi) Using Illumina and Nanopore Sequence Data.</title>
        <authorList>
            <person name="Ogiso-Tanaka E."/>
            <person name="Itagaki H."/>
            <person name="Hosoya T."/>
            <person name="Hosaka K."/>
        </authorList>
    </citation>
    <scope>NUCLEOTIDE SEQUENCE</scope>
    <source>
        <strain evidence="2">MO-923</strain>
    </source>
</reference>
<comment type="caution">
    <text evidence="2">The sequence shown here is derived from an EMBL/GenBank/DDBJ whole genome shotgun (WGS) entry which is preliminary data.</text>
</comment>
<evidence type="ECO:0000256" key="1">
    <source>
        <dbReference type="SAM" id="MobiDB-lite"/>
    </source>
</evidence>
<feature type="compositionally biased region" description="Basic and acidic residues" evidence="1">
    <location>
        <begin position="158"/>
        <end position="170"/>
    </location>
</feature>
<dbReference type="AlphaFoldDB" id="A0AAV5A6A5"/>
<evidence type="ECO:0000313" key="3">
    <source>
        <dbReference type="Proteomes" id="UP001050691"/>
    </source>
</evidence>
<dbReference type="Proteomes" id="UP001050691">
    <property type="component" value="Unassembled WGS sequence"/>
</dbReference>
<organism evidence="2 3">
    <name type="scientific">Clathrus columnatus</name>
    <dbReference type="NCBI Taxonomy" id="1419009"/>
    <lineage>
        <taxon>Eukaryota</taxon>
        <taxon>Fungi</taxon>
        <taxon>Dikarya</taxon>
        <taxon>Basidiomycota</taxon>
        <taxon>Agaricomycotina</taxon>
        <taxon>Agaricomycetes</taxon>
        <taxon>Phallomycetidae</taxon>
        <taxon>Phallales</taxon>
        <taxon>Clathraceae</taxon>
        <taxon>Clathrus</taxon>
    </lineage>
</organism>
<evidence type="ECO:0000313" key="2">
    <source>
        <dbReference type="EMBL" id="GJJ10154.1"/>
    </source>
</evidence>
<accession>A0AAV5A6A5</accession>
<sequence length="234" mass="27018">MEKYFECFGNNDIDDVQNGVLVHVYSHLYLGGALYGVLHTPNFALSTDEVLLPSTEPYRDITFHFTTQVLLWDALFMSINHDFRFPTVINGWLVEWPPAFLWDFSYGVAVTRNYGDREAMDTLNSKVRSHCRYHNYCPAPYGTYERINLRELAQGEIQTRREGRNAERDSGGCSEEDEKQNFCFSDSMDNVLFLSMLLGSIPVENKSDSGEQEHHEAVGKVKAWMMESMKDEKR</sequence>
<name>A0AAV5A6A5_9AGAM</name>
<gene>
    <name evidence="2" type="ORF">Clacol_004380</name>
</gene>
<feature type="region of interest" description="Disordered" evidence="1">
    <location>
        <begin position="157"/>
        <end position="177"/>
    </location>
</feature>